<evidence type="ECO:0000256" key="1">
    <source>
        <dbReference type="SAM" id="MobiDB-lite"/>
    </source>
</evidence>
<gene>
    <name evidence="2" type="ORF">BG846_04890</name>
</gene>
<sequence>MSTSCIDRASAAARSKRKPSTPISVTQYRSESVMSRSTCGWTTWRVLPQPV</sequence>
<evidence type="ECO:0000313" key="2">
    <source>
        <dbReference type="EMBL" id="OSY49497.1"/>
    </source>
</evidence>
<dbReference type="Proteomes" id="UP000194318">
    <property type="component" value="Unassembled WGS sequence"/>
</dbReference>
<protein>
    <submittedName>
        <fullName evidence="2">Uncharacterized protein</fullName>
    </submittedName>
</protein>
<feature type="region of interest" description="Disordered" evidence="1">
    <location>
        <begin position="1"/>
        <end position="24"/>
    </location>
</feature>
<dbReference type="EMBL" id="MIFZ01000319">
    <property type="protein sequence ID" value="OSY49497.1"/>
    <property type="molecule type" value="Genomic_DNA"/>
</dbReference>
<comment type="caution">
    <text evidence="2">The sequence shown here is derived from an EMBL/GenBank/DDBJ whole genome shotgun (WGS) entry which is preliminary data.</text>
</comment>
<evidence type="ECO:0000313" key="3">
    <source>
        <dbReference type="Proteomes" id="UP000194318"/>
    </source>
</evidence>
<dbReference type="AlphaFoldDB" id="A0A1Y2NR27"/>
<accession>A0A1Y2NR27</accession>
<name>A0A1Y2NR27_STRFR</name>
<reference evidence="2 3" key="1">
    <citation type="submission" date="2016-09" db="EMBL/GenBank/DDBJ databases">
        <title>Streptomyces fradiae DSM40063, a candidate organism with high potential of specific P450 cytochromes.</title>
        <authorList>
            <person name="Grumaz C."/>
            <person name="Vainshtein Y."/>
            <person name="Kirstahler P."/>
            <person name="Sohn K."/>
        </authorList>
    </citation>
    <scope>NUCLEOTIDE SEQUENCE [LARGE SCALE GENOMIC DNA]</scope>
    <source>
        <strain evidence="2 3">DSM 40063</strain>
    </source>
</reference>
<organism evidence="2 3">
    <name type="scientific">Streptomyces fradiae ATCC 10745 = DSM 40063</name>
    <dbReference type="NCBI Taxonomy" id="1319510"/>
    <lineage>
        <taxon>Bacteria</taxon>
        <taxon>Bacillati</taxon>
        <taxon>Actinomycetota</taxon>
        <taxon>Actinomycetes</taxon>
        <taxon>Kitasatosporales</taxon>
        <taxon>Streptomycetaceae</taxon>
        <taxon>Streptomyces</taxon>
    </lineage>
</organism>
<proteinExistence type="predicted"/>